<dbReference type="Proteomes" id="UP000326757">
    <property type="component" value="Unassembled WGS sequence"/>
</dbReference>
<comment type="caution">
    <text evidence="1">The sequence shown here is derived from an EMBL/GenBank/DDBJ whole genome shotgun (WGS) entry which is preliminary data.</text>
</comment>
<name>A0A5N6K1I6_MONLA</name>
<gene>
    <name evidence="1" type="ORF">EYC80_008802</name>
</gene>
<protein>
    <submittedName>
        <fullName evidence="1">Uncharacterized protein</fullName>
    </submittedName>
</protein>
<sequence length="84" mass="9964">MNAEDDGVNEAERRWWLNEESNNSWSVSWKDEVVRKYMTMLRLKRKVAFYMQQNFSNGKVSILLACYFTKKSEDCVCLFIVIGL</sequence>
<keyword evidence="2" id="KW-1185">Reference proteome</keyword>
<reference evidence="1 2" key="1">
    <citation type="submission" date="2019-06" db="EMBL/GenBank/DDBJ databases">
        <title>Genome Sequence of the Brown Rot Fungal Pathogen Monilinia laxa.</title>
        <authorList>
            <person name="De Miccolis Angelini R.M."/>
            <person name="Landi L."/>
            <person name="Abate D."/>
            <person name="Pollastro S."/>
            <person name="Romanazzi G."/>
            <person name="Faretra F."/>
        </authorList>
    </citation>
    <scope>NUCLEOTIDE SEQUENCE [LARGE SCALE GENOMIC DNA]</scope>
    <source>
        <strain evidence="1 2">Mlax316</strain>
    </source>
</reference>
<evidence type="ECO:0000313" key="1">
    <source>
        <dbReference type="EMBL" id="KAB8295985.1"/>
    </source>
</evidence>
<organism evidence="1 2">
    <name type="scientific">Monilinia laxa</name>
    <name type="common">Brown rot fungus</name>
    <name type="synonym">Sclerotinia laxa</name>
    <dbReference type="NCBI Taxonomy" id="61186"/>
    <lineage>
        <taxon>Eukaryota</taxon>
        <taxon>Fungi</taxon>
        <taxon>Dikarya</taxon>
        <taxon>Ascomycota</taxon>
        <taxon>Pezizomycotina</taxon>
        <taxon>Leotiomycetes</taxon>
        <taxon>Helotiales</taxon>
        <taxon>Sclerotiniaceae</taxon>
        <taxon>Monilinia</taxon>
    </lineage>
</organism>
<dbReference type="AlphaFoldDB" id="A0A5N6K1I6"/>
<dbReference type="EMBL" id="VIGI01000009">
    <property type="protein sequence ID" value="KAB8295985.1"/>
    <property type="molecule type" value="Genomic_DNA"/>
</dbReference>
<accession>A0A5N6K1I6</accession>
<proteinExistence type="predicted"/>
<evidence type="ECO:0000313" key="2">
    <source>
        <dbReference type="Proteomes" id="UP000326757"/>
    </source>
</evidence>